<organism evidence="4 5">
    <name type="scientific">Pseudarthrobacter scleromae</name>
    <dbReference type="NCBI Taxonomy" id="158897"/>
    <lineage>
        <taxon>Bacteria</taxon>
        <taxon>Bacillati</taxon>
        <taxon>Actinomycetota</taxon>
        <taxon>Actinomycetes</taxon>
        <taxon>Micrococcales</taxon>
        <taxon>Micrococcaceae</taxon>
        <taxon>Pseudarthrobacter</taxon>
    </lineage>
</organism>
<feature type="region of interest" description="Disordered" evidence="2">
    <location>
        <begin position="495"/>
        <end position="529"/>
    </location>
</feature>
<dbReference type="InterPro" id="IPR002711">
    <property type="entry name" value="HNH"/>
</dbReference>
<dbReference type="InterPro" id="IPR003870">
    <property type="entry name" value="DUF222"/>
</dbReference>
<dbReference type="Pfam" id="PF01844">
    <property type="entry name" value="HNH"/>
    <property type="match status" value="1"/>
</dbReference>
<dbReference type="InterPro" id="IPR003615">
    <property type="entry name" value="HNH_nuc"/>
</dbReference>
<gene>
    <name evidence="4" type="ORF">GCM10007175_00750</name>
</gene>
<comment type="similarity">
    <text evidence="1">Belongs to the Rv1128c/1148c/1588c/1702c/1945/3466 family.</text>
</comment>
<evidence type="ECO:0000256" key="2">
    <source>
        <dbReference type="SAM" id="MobiDB-lite"/>
    </source>
</evidence>
<evidence type="ECO:0000313" key="5">
    <source>
        <dbReference type="Proteomes" id="UP000658754"/>
    </source>
</evidence>
<reference evidence="5" key="1">
    <citation type="journal article" date="2019" name="Int. J. Syst. Evol. Microbiol.">
        <title>The Global Catalogue of Microorganisms (GCM) 10K type strain sequencing project: providing services to taxonomists for standard genome sequencing and annotation.</title>
        <authorList>
            <consortium name="The Broad Institute Genomics Platform"/>
            <consortium name="The Broad Institute Genome Sequencing Center for Infectious Disease"/>
            <person name="Wu L."/>
            <person name="Ma J."/>
        </authorList>
    </citation>
    <scope>NUCLEOTIDE SEQUENCE [LARGE SCALE GENOMIC DNA]</scope>
    <source>
        <strain evidence="5">CGMCC 1.3601</strain>
    </source>
</reference>
<dbReference type="CDD" id="cd00085">
    <property type="entry name" value="HNHc"/>
    <property type="match status" value="1"/>
</dbReference>
<dbReference type="GO" id="GO:0004519">
    <property type="term" value="F:endonuclease activity"/>
    <property type="evidence" value="ECO:0007669"/>
    <property type="project" value="UniProtKB-KW"/>
</dbReference>
<sequence>MEAVQGLGGALPPAQVAGIPAAPAAATRLVSAVPPFPGVLSVADVSRSLSSVPVAADGPGMIDQLRELEDLKSLAAAKQARIAVAFDLSQRREQAAAGVPAREQGAGVAAQVALARRESPARGGRLLGLAKALTTEMPHTLAALESGELNEWRATLIVKETACLSAEDRCAVDEELAADTGTLAGAGSLAGAGDRAIIAAVRAAAYRRDPHSVAKRASHAVNDRTVTLRPAPDTMARLTALLQVAQGVAVYAALTRHADTARANGDERSRGAAMADELVQLITGARAGISSIEVQLVMTDRTLFQGDSEPARLAGYGIVPAHWARQTILGQPERPGAGPADSAMTAAARGTAAAGKTAAGLAGGAVAEGARADSAGAPETDVRAGSDIDVWLRRVFTAPGTGELLAIDSKARLFPSGLRRFLQVRDDTCRTPYCDAPIRHHDHIIPWHQDGPTASTNGQGLCEACNHTKETPGFSATPVPGPRHTVELKTPTGHTYHSTAPPLPGTPLTSQGLAGMHPSGPPAGTASTSATGTALNMALLTSAGPSRGDPEPTTRGTAGCPSPKKHGVQILGRVVPYRPLAVQRRPKAVPAAPP</sequence>
<feature type="region of interest" description="Disordered" evidence="2">
    <location>
        <begin position="541"/>
        <end position="567"/>
    </location>
</feature>
<keyword evidence="5" id="KW-1185">Reference proteome</keyword>
<dbReference type="Proteomes" id="UP000658754">
    <property type="component" value="Unassembled WGS sequence"/>
</dbReference>
<evidence type="ECO:0000256" key="1">
    <source>
        <dbReference type="ARBA" id="ARBA00023450"/>
    </source>
</evidence>
<keyword evidence="4" id="KW-0255">Endonuclease</keyword>
<dbReference type="SMART" id="SM00507">
    <property type="entry name" value="HNHc"/>
    <property type="match status" value="1"/>
</dbReference>
<protein>
    <submittedName>
        <fullName evidence="4">HNH endonuclease</fullName>
    </submittedName>
</protein>
<dbReference type="Gene3D" id="1.10.30.50">
    <property type="match status" value="1"/>
</dbReference>
<evidence type="ECO:0000313" key="4">
    <source>
        <dbReference type="EMBL" id="GGI68019.1"/>
    </source>
</evidence>
<dbReference type="RefSeq" id="WP_377090602.1">
    <property type="nucleotide sequence ID" value="NZ_BMKV01000001.1"/>
</dbReference>
<keyword evidence="4" id="KW-0378">Hydrolase</keyword>
<keyword evidence="4" id="KW-0540">Nuclease</keyword>
<feature type="domain" description="HNH nuclease" evidence="3">
    <location>
        <begin position="417"/>
        <end position="467"/>
    </location>
</feature>
<dbReference type="EMBL" id="BMKV01000001">
    <property type="protein sequence ID" value="GGI68019.1"/>
    <property type="molecule type" value="Genomic_DNA"/>
</dbReference>
<evidence type="ECO:0000259" key="3">
    <source>
        <dbReference type="SMART" id="SM00507"/>
    </source>
</evidence>
<dbReference type="Pfam" id="PF02720">
    <property type="entry name" value="DUF222"/>
    <property type="match status" value="1"/>
</dbReference>
<name>A0ABQ2C859_9MICC</name>
<proteinExistence type="inferred from homology"/>
<comment type="caution">
    <text evidence="4">The sequence shown here is derived from an EMBL/GenBank/DDBJ whole genome shotgun (WGS) entry which is preliminary data.</text>
</comment>
<accession>A0ABQ2C859</accession>